<evidence type="ECO:0000259" key="2">
    <source>
        <dbReference type="PROSITE" id="PS51352"/>
    </source>
</evidence>
<dbReference type="Gene3D" id="3.40.30.10">
    <property type="entry name" value="Glutaredoxin"/>
    <property type="match status" value="1"/>
</dbReference>
<evidence type="ECO:0000313" key="4">
    <source>
        <dbReference type="Proteomes" id="UP000886744"/>
    </source>
</evidence>
<evidence type="ECO:0000256" key="1">
    <source>
        <dbReference type="SAM" id="SignalP"/>
    </source>
</evidence>
<reference evidence="3" key="1">
    <citation type="submission" date="2020-10" db="EMBL/GenBank/DDBJ databases">
        <authorList>
            <person name="Gilroy R."/>
        </authorList>
    </citation>
    <scope>NUCLEOTIDE SEQUENCE</scope>
    <source>
        <strain evidence="3">ChiHjej13B12-12457</strain>
    </source>
</reference>
<sequence>MRRLLLIMAAAAMLLAVSCKNNDSDKVKAGDTLPEFSLSSEVYGDLSSADLKGKVTYLCFFATWCPPCQLELAAVQDTLLPMFQNEEDFRLVVVGREHTDADLTEYNKTKNFTFALYPDPEREVYSLFATETIPRAYVIGRDGVVVDAATGFDEEHFASVLKTIRELLDNGTAVEL</sequence>
<organism evidence="3 4">
    <name type="scientific">Candidatus Coprenecus avistercoris</name>
    <dbReference type="NCBI Taxonomy" id="2840730"/>
    <lineage>
        <taxon>Bacteria</taxon>
        <taxon>Pseudomonadati</taxon>
        <taxon>Bacteroidota</taxon>
        <taxon>Bacteroidia</taxon>
        <taxon>Bacteroidales</taxon>
        <taxon>Rikenellaceae</taxon>
        <taxon>Rikenellaceae incertae sedis</taxon>
        <taxon>Candidatus Coprenecus</taxon>
    </lineage>
</organism>
<dbReference type="InterPro" id="IPR013766">
    <property type="entry name" value="Thioredoxin_domain"/>
</dbReference>
<feature type="signal peptide" evidence="1">
    <location>
        <begin position="1"/>
        <end position="21"/>
    </location>
</feature>
<dbReference type="AlphaFoldDB" id="A0A9D1DZC0"/>
<dbReference type="SUPFAM" id="SSF52833">
    <property type="entry name" value="Thioredoxin-like"/>
    <property type="match status" value="1"/>
</dbReference>
<feature type="domain" description="Thioredoxin" evidence="2">
    <location>
        <begin position="27"/>
        <end position="169"/>
    </location>
</feature>
<comment type="caution">
    <text evidence="3">The sequence shown here is derived from an EMBL/GenBank/DDBJ whole genome shotgun (WGS) entry which is preliminary data.</text>
</comment>
<feature type="chain" id="PRO_5039308350" evidence="1">
    <location>
        <begin position="22"/>
        <end position="176"/>
    </location>
</feature>
<dbReference type="PROSITE" id="PS51352">
    <property type="entry name" value="THIOREDOXIN_2"/>
    <property type="match status" value="1"/>
</dbReference>
<dbReference type="GO" id="GO:0016209">
    <property type="term" value="F:antioxidant activity"/>
    <property type="evidence" value="ECO:0007669"/>
    <property type="project" value="InterPro"/>
</dbReference>
<protein>
    <submittedName>
        <fullName evidence="3">TlpA family protein disulfide reductase</fullName>
    </submittedName>
</protein>
<reference evidence="3" key="2">
    <citation type="journal article" date="2021" name="PeerJ">
        <title>Extensive microbial diversity within the chicken gut microbiome revealed by metagenomics and culture.</title>
        <authorList>
            <person name="Gilroy R."/>
            <person name="Ravi A."/>
            <person name="Getino M."/>
            <person name="Pursley I."/>
            <person name="Horton D.L."/>
            <person name="Alikhan N.F."/>
            <person name="Baker D."/>
            <person name="Gharbi K."/>
            <person name="Hall N."/>
            <person name="Watson M."/>
            <person name="Adriaenssens E.M."/>
            <person name="Foster-Nyarko E."/>
            <person name="Jarju S."/>
            <person name="Secka A."/>
            <person name="Antonio M."/>
            <person name="Oren A."/>
            <person name="Chaudhuri R.R."/>
            <person name="La Ragione R."/>
            <person name="Hildebrand F."/>
            <person name="Pallen M.J."/>
        </authorList>
    </citation>
    <scope>NUCLEOTIDE SEQUENCE</scope>
    <source>
        <strain evidence="3">ChiHjej13B12-12457</strain>
    </source>
</reference>
<dbReference type="PROSITE" id="PS51257">
    <property type="entry name" value="PROKAR_LIPOPROTEIN"/>
    <property type="match status" value="1"/>
</dbReference>
<dbReference type="InterPro" id="IPR036249">
    <property type="entry name" value="Thioredoxin-like_sf"/>
</dbReference>
<evidence type="ECO:0000313" key="3">
    <source>
        <dbReference type="EMBL" id="HIR61980.1"/>
    </source>
</evidence>
<name>A0A9D1DZC0_9BACT</name>
<dbReference type="GO" id="GO:0016491">
    <property type="term" value="F:oxidoreductase activity"/>
    <property type="evidence" value="ECO:0007669"/>
    <property type="project" value="InterPro"/>
</dbReference>
<dbReference type="Pfam" id="PF00578">
    <property type="entry name" value="AhpC-TSA"/>
    <property type="match status" value="1"/>
</dbReference>
<gene>
    <name evidence="3" type="ORF">IAC94_00445</name>
</gene>
<dbReference type="InterPro" id="IPR050553">
    <property type="entry name" value="Thioredoxin_ResA/DsbE_sf"/>
</dbReference>
<dbReference type="PANTHER" id="PTHR42852:SF17">
    <property type="entry name" value="THIOREDOXIN-LIKE PROTEIN HI_1115"/>
    <property type="match status" value="1"/>
</dbReference>
<accession>A0A9D1DZC0</accession>
<dbReference type="Proteomes" id="UP000886744">
    <property type="component" value="Unassembled WGS sequence"/>
</dbReference>
<proteinExistence type="predicted"/>
<dbReference type="PANTHER" id="PTHR42852">
    <property type="entry name" value="THIOL:DISULFIDE INTERCHANGE PROTEIN DSBE"/>
    <property type="match status" value="1"/>
</dbReference>
<dbReference type="CDD" id="cd02966">
    <property type="entry name" value="TlpA_like_family"/>
    <property type="match status" value="1"/>
</dbReference>
<dbReference type="EMBL" id="DVHI01000010">
    <property type="protein sequence ID" value="HIR61980.1"/>
    <property type="molecule type" value="Genomic_DNA"/>
</dbReference>
<dbReference type="InterPro" id="IPR000866">
    <property type="entry name" value="AhpC/TSA"/>
</dbReference>
<keyword evidence="1" id="KW-0732">Signal</keyword>